<proteinExistence type="predicted"/>
<evidence type="ECO:0000313" key="2">
    <source>
        <dbReference type="Proteomes" id="UP000536835"/>
    </source>
</evidence>
<accession>A0A7Y3W5M7</accession>
<gene>
    <name evidence="1" type="ORF">HK107_11405</name>
</gene>
<reference evidence="1 2" key="1">
    <citation type="submission" date="2020-05" db="EMBL/GenBank/DDBJ databases">
        <title>Parvularcula mediterraneae sp. nov., isolated from polypropylene straw from shallow seawater of the seashore of Laganas in Zakynthos island, Greece.</title>
        <authorList>
            <person name="Szabo I."/>
            <person name="Al-Omari J."/>
            <person name="Rado J."/>
            <person name="Szerdahelyi G.S."/>
        </authorList>
    </citation>
    <scope>NUCLEOTIDE SEQUENCE [LARGE SCALE GENOMIC DNA]</scope>
    <source>
        <strain evidence="1 2">ZS-1/3</strain>
    </source>
</reference>
<evidence type="ECO:0000313" key="1">
    <source>
        <dbReference type="EMBL" id="NNU16925.1"/>
    </source>
</evidence>
<name>A0A7Y3W5M7_9PROT</name>
<organism evidence="1 2">
    <name type="scientific">Parvularcula mediterranea</name>
    <dbReference type="NCBI Taxonomy" id="2732508"/>
    <lineage>
        <taxon>Bacteria</taxon>
        <taxon>Pseudomonadati</taxon>
        <taxon>Pseudomonadota</taxon>
        <taxon>Alphaproteobacteria</taxon>
        <taxon>Parvularculales</taxon>
        <taxon>Parvularculaceae</taxon>
        <taxon>Parvularcula</taxon>
    </lineage>
</organism>
<dbReference type="EMBL" id="JABFCX010000003">
    <property type="protein sequence ID" value="NNU16925.1"/>
    <property type="molecule type" value="Genomic_DNA"/>
</dbReference>
<keyword evidence="2" id="KW-1185">Reference proteome</keyword>
<dbReference type="RefSeq" id="WP_173199854.1">
    <property type="nucleotide sequence ID" value="NZ_JABFCX010000003.1"/>
</dbReference>
<dbReference type="AlphaFoldDB" id="A0A7Y3W5M7"/>
<sequence>MAEMKNAARVRIAVARLLYGEEIDVGDLYRALGIDPAEADSEALAHLAGVLDGMEAASTAIRDKGLDGWPKPR</sequence>
<protein>
    <submittedName>
        <fullName evidence="1">Uncharacterized protein</fullName>
    </submittedName>
</protein>
<comment type="caution">
    <text evidence="1">The sequence shown here is derived from an EMBL/GenBank/DDBJ whole genome shotgun (WGS) entry which is preliminary data.</text>
</comment>
<dbReference type="Proteomes" id="UP000536835">
    <property type="component" value="Unassembled WGS sequence"/>
</dbReference>